<keyword evidence="2" id="KW-1185">Reference proteome</keyword>
<sequence length="34" mass="4017">MTYTHLTTDELVLIESYYHQTKKVKFVADALNRS</sequence>
<gene>
    <name evidence="1" type="ORF">ESZ54_12230</name>
</gene>
<dbReference type="Proteomes" id="UP000310506">
    <property type="component" value="Unassembled WGS sequence"/>
</dbReference>
<protein>
    <submittedName>
        <fullName evidence="1">IS30 family transposase</fullName>
    </submittedName>
</protein>
<dbReference type="AlphaFoldDB" id="A0A4S3B108"/>
<proteinExistence type="predicted"/>
<reference evidence="1 2" key="1">
    <citation type="submission" date="2019-01" db="EMBL/GenBank/DDBJ databases">
        <title>Vagococcus silagei sp. nov. isolated from brewer's grain.</title>
        <authorList>
            <person name="Guu J.-R."/>
        </authorList>
    </citation>
    <scope>NUCLEOTIDE SEQUENCE [LARGE SCALE GENOMIC DNA]</scope>
    <source>
        <strain evidence="1 2">2B-2</strain>
    </source>
</reference>
<comment type="caution">
    <text evidence="1">The sequence shown here is derived from an EMBL/GenBank/DDBJ whole genome shotgun (WGS) entry which is preliminary data.</text>
</comment>
<name>A0A4S3B108_9ENTE</name>
<dbReference type="EMBL" id="SDGV01000044">
    <property type="protein sequence ID" value="THB60088.1"/>
    <property type="molecule type" value="Genomic_DNA"/>
</dbReference>
<organism evidence="1 2">
    <name type="scientific">Vagococcus silagei</name>
    <dbReference type="NCBI Taxonomy" id="2508885"/>
    <lineage>
        <taxon>Bacteria</taxon>
        <taxon>Bacillati</taxon>
        <taxon>Bacillota</taxon>
        <taxon>Bacilli</taxon>
        <taxon>Lactobacillales</taxon>
        <taxon>Enterococcaceae</taxon>
        <taxon>Vagococcus</taxon>
    </lineage>
</organism>
<feature type="non-terminal residue" evidence="1">
    <location>
        <position position="34"/>
    </location>
</feature>
<evidence type="ECO:0000313" key="2">
    <source>
        <dbReference type="Proteomes" id="UP000310506"/>
    </source>
</evidence>
<accession>A0A4S3B108</accession>
<evidence type="ECO:0000313" key="1">
    <source>
        <dbReference type="EMBL" id="THB60088.1"/>
    </source>
</evidence>